<accession>A0ABX0R4U9</accession>
<dbReference type="EMBL" id="VWXF01000001">
    <property type="protein sequence ID" value="NIF20430.1"/>
    <property type="molecule type" value="Genomic_DNA"/>
</dbReference>
<protein>
    <submittedName>
        <fullName evidence="1">Uncharacterized protein</fullName>
    </submittedName>
</protein>
<evidence type="ECO:0000313" key="2">
    <source>
        <dbReference type="Proteomes" id="UP001515683"/>
    </source>
</evidence>
<evidence type="ECO:0000313" key="1">
    <source>
        <dbReference type="EMBL" id="NIF20430.1"/>
    </source>
</evidence>
<keyword evidence="2" id="KW-1185">Reference proteome</keyword>
<comment type="caution">
    <text evidence="1">The sequence shown here is derived from an EMBL/GenBank/DDBJ whole genome shotgun (WGS) entry which is preliminary data.</text>
</comment>
<gene>
    <name evidence="1" type="ORF">F3J40_02205</name>
</gene>
<dbReference type="Proteomes" id="UP001515683">
    <property type="component" value="Unassembled WGS sequence"/>
</dbReference>
<reference evidence="1 2" key="1">
    <citation type="journal article" date="2019" name="bioRxiv">
        <title>Bacteria contribute to plant secondary compound degradation in a generalist herbivore system.</title>
        <authorList>
            <person name="Francoeur C.B."/>
            <person name="Khadempour L."/>
            <person name="Moreira-Soto R.D."/>
            <person name="Gotting K."/>
            <person name="Book A.J."/>
            <person name="Pinto-Tomas A.A."/>
            <person name="Keefover-Ring K."/>
            <person name="Currie C.R."/>
        </authorList>
    </citation>
    <scope>NUCLEOTIDE SEQUENCE [LARGE SCALE GENOMIC DNA]</scope>
    <source>
        <strain evidence="1">Acro-835</strain>
    </source>
</reference>
<proteinExistence type="predicted"/>
<organism evidence="1 2">
    <name type="scientific">Candidatus Pantoea multigeneris</name>
    <dbReference type="NCBI Taxonomy" id="2608357"/>
    <lineage>
        <taxon>Bacteria</taxon>
        <taxon>Pseudomonadati</taxon>
        <taxon>Pseudomonadota</taxon>
        <taxon>Gammaproteobacteria</taxon>
        <taxon>Enterobacterales</taxon>
        <taxon>Erwiniaceae</taxon>
        <taxon>Pantoea</taxon>
    </lineage>
</organism>
<sequence>MNSQDLTFEVISNTNAASQYTGGCSGSRSECCTRTCTRASDDEQTSSLEAWDKYLEINAGVLQY</sequence>
<name>A0ABX0R4U9_9GAMM</name>